<reference evidence="3 5" key="2">
    <citation type="submission" date="2023-04" db="EMBL/GenBank/DDBJ databases">
        <title>Bacteria Genome Submission.</title>
        <authorList>
            <person name="Isaac P."/>
        </authorList>
    </citation>
    <scope>NUCLEOTIDE SEQUENCE [LARGE SCALE GENOMIC DNA]</scope>
    <source>
        <strain evidence="3 5">SampleS7P1</strain>
        <plasmid evidence="3 5">unnamed6</plasmid>
    </source>
</reference>
<dbReference type="RefSeq" id="WP_021428764.1">
    <property type="nucleotide sequence ID" value="NZ_CABIWO010000004.1"/>
</dbReference>
<evidence type="ECO:0000313" key="5">
    <source>
        <dbReference type="Proteomes" id="UP001239169"/>
    </source>
</evidence>
<sequence length="77" mass="8984">MISEIINIVGKEGSWALLSFGLILYILKAQEKRDILQEQREEKYQEIIETMTCKLDMLTRLSDDITDIKSKLENTVH</sequence>
<keyword evidence="1" id="KW-0472">Membrane</keyword>
<dbReference type="Pfam" id="PF10960">
    <property type="entry name" value="Holin_BhlA"/>
    <property type="match status" value="1"/>
</dbReference>
<dbReference type="EMBL" id="JABAFD010000008">
    <property type="protein sequence ID" value="NME10413.1"/>
    <property type="molecule type" value="Genomic_DNA"/>
</dbReference>
<dbReference type="Proteomes" id="UP001239169">
    <property type="component" value="Plasmid unnamed6"/>
</dbReference>
<accession>A0AA44DMF3</accession>
<reference evidence="2 4" key="1">
    <citation type="submission" date="2020-04" db="EMBL/GenBank/DDBJ databases">
        <authorList>
            <person name="Hitch T.C.A."/>
            <person name="Wylensek D."/>
            <person name="Clavel T."/>
        </authorList>
    </citation>
    <scope>NUCLEOTIDE SEQUENCE [LARGE SCALE GENOMIC DNA]</scope>
    <source>
        <strain evidence="2 4">Med78_4-601-WT-2</strain>
    </source>
</reference>
<evidence type="ECO:0000313" key="2">
    <source>
        <dbReference type="EMBL" id="NME10413.1"/>
    </source>
</evidence>
<geneLocation type="plasmid" evidence="3 5">
    <name>unnamed6</name>
</geneLocation>
<keyword evidence="5" id="KW-1185">Reference proteome</keyword>
<protein>
    <submittedName>
        <fullName evidence="3">BhlA/UviB family holin-like peptide</fullName>
    </submittedName>
</protein>
<keyword evidence="1" id="KW-1133">Transmembrane helix</keyword>
<dbReference type="Proteomes" id="UP000573963">
    <property type="component" value="Unassembled WGS sequence"/>
</dbReference>
<evidence type="ECO:0000256" key="1">
    <source>
        <dbReference type="SAM" id="Phobius"/>
    </source>
</evidence>
<dbReference type="EMBL" id="CP124691">
    <property type="protein sequence ID" value="WGX77713.1"/>
    <property type="molecule type" value="Genomic_DNA"/>
</dbReference>
<dbReference type="InterPro" id="IPR024405">
    <property type="entry name" value="Phage_BhlA/UviB"/>
</dbReference>
<evidence type="ECO:0000313" key="4">
    <source>
        <dbReference type="Proteomes" id="UP000573963"/>
    </source>
</evidence>
<keyword evidence="1" id="KW-0812">Transmembrane</keyword>
<organism evidence="2 4">
    <name type="scientific">Paraclostridium bifermentans</name>
    <name type="common">Clostridium bifermentans</name>
    <dbReference type="NCBI Taxonomy" id="1490"/>
    <lineage>
        <taxon>Bacteria</taxon>
        <taxon>Bacillati</taxon>
        <taxon>Bacillota</taxon>
        <taxon>Clostridia</taxon>
        <taxon>Peptostreptococcales</taxon>
        <taxon>Peptostreptococcaceae</taxon>
        <taxon>Paraclostridium</taxon>
    </lineage>
</organism>
<evidence type="ECO:0000313" key="3">
    <source>
        <dbReference type="EMBL" id="WGX77713.1"/>
    </source>
</evidence>
<name>A0AA44DMF3_PARBF</name>
<gene>
    <name evidence="2" type="ORF">HF875_12835</name>
    <name evidence="3" type="ORF">QJS64_21460</name>
</gene>
<proteinExistence type="predicted"/>
<feature type="transmembrane region" description="Helical" evidence="1">
    <location>
        <begin position="6"/>
        <end position="27"/>
    </location>
</feature>
<keyword evidence="3" id="KW-0614">Plasmid</keyword>
<dbReference type="AlphaFoldDB" id="A0AA44DMF3"/>